<dbReference type="AlphaFoldDB" id="A0A520KXK4"/>
<dbReference type="EMBL" id="RXIL01000051">
    <property type="protein sequence ID" value="RZN70763.1"/>
    <property type="molecule type" value="Genomic_DNA"/>
</dbReference>
<evidence type="ECO:0000256" key="5">
    <source>
        <dbReference type="ARBA" id="ARBA00022694"/>
    </source>
</evidence>
<reference evidence="7 8" key="1">
    <citation type="journal article" date="2019" name="Nat. Microbiol.">
        <title>Wide diversity of methane and short-chain alkane metabolisms in uncultured archaea.</title>
        <authorList>
            <person name="Borrel G."/>
            <person name="Adam P.S."/>
            <person name="McKay L.J."/>
            <person name="Chen L.X."/>
            <person name="Sierra-Garcia I.N."/>
            <person name="Sieber C.M."/>
            <person name="Letourneur Q."/>
            <person name="Ghozlane A."/>
            <person name="Andersen G.L."/>
            <person name="Li W.J."/>
            <person name="Hallam S.J."/>
            <person name="Muyzer G."/>
            <person name="de Oliveira V.M."/>
            <person name="Inskeep W.P."/>
            <person name="Banfield J.F."/>
            <person name="Gribaldo S."/>
        </authorList>
    </citation>
    <scope>NUCLEOTIDE SEQUENCE [LARGE SCALE GENOMIC DNA]</scope>
    <source>
        <strain evidence="7">NM1b</strain>
    </source>
</reference>
<dbReference type="GO" id="GO:0005737">
    <property type="term" value="C:cytoplasm"/>
    <property type="evidence" value="ECO:0007669"/>
    <property type="project" value="TreeGrafter"/>
</dbReference>
<sequence>MKCLSVKAPIKTAEAIRQKIKAFLRDDLRTDKDVDFVYFPVQESIAEEMKDLWLVKRDFKKREINIEEGIKTSYDVIGDIAILPLDIEDEERALVLLGRKNINVLLKRSSPVEGEHRTRKLKYIGGEKRTETIHKEHGCFYKLDVEKTYFSPRLSTERSRVVKKMERGDFVIDMFAGIGPFSILAAKKGCRVLSLDNNTHAIRYLRENKSLNRVKNLDIVLGDSGKVLARGKNVADHVIMNLPFNSYKFLDTALRLAKENGRIYFYSIGRGEDLFGEQIREIEERIGSLDYMKRESSGPIRRTGTTSA</sequence>
<evidence type="ECO:0000256" key="2">
    <source>
        <dbReference type="ARBA" id="ARBA00022603"/>
    </source>
</evidence>
<name>A0A520KXK4_9EURY</name>
<dbReference type="InterPro" id="IPR030382">
    <property type="entry name" value="MeTrfase_TRM5/TYW2"/>
</dbReference>
<dbReference type="PANTHER" id="PTHR23245">
    <property type="entry name" value="TRNA METHYLTRANSFERASE"/>
    <property type="match status" value="1"/>
</dbReference>
<gene>
    <name evidence="7" type="ORF">EF807_02785</name>
</gene>
<dbReference type="Pfam" id="PF02475">
    <property type="entry name" value="TRM5-TYW2_MTfase"/>
    <property type="match status" value="1"/>
</dbReference>
<dbReference type="CDD" id="cd02440">
    <property type="entry name" value="AdoMet_MTases"/>
    <property type="match status" value="1"/>
</dbReference>
<dbReference type="InterPro" id="IPR029063">
    <property type="entry name" value="SAM-dependent_MTases_sf"/>
</dbReference>
<dbReference type="Gene3D" id="3.30.300.110">
    <property type="entry name" value="Met-10+ protein-like domains"/>
    <property type="match status" value="1"/>
</dbReference>
<dbReference type="Proteomes" id="UP000320766">
    <property type="component" value="Unassembled WGS sequence"/>
</dbReference>
<accession>A0A520KXK4</accession>
<dbReference type="InterPro" id="IPR056744">
    <property type="entry name" value="TRM5/TYW2-like_N"/>
</dbReference>
<dbReference type="InterPro" id="IPR056743">
    <property type="entry name" value="TRM5-TYW2-like_MTfase"/>
</dbReference>
<dbReference type="Gene3D" id="3.40.50.150">
    <property type="entry name" value="Vaccinia Virus protein VP39"/>
    <property type="match status" value="1"/>
</dbReference>
<dbReference type="Pfam" id="PF25133">
    <property type="entry name" value="TYW2_N_2"/>
    <property type="match status" value="1"/>
</dbReference>
<proteinExistence type="predicted"/>
<dbReference type="PROSITE" id="PS51684">
    <property type="entry name" value="SAM_MT_TRM5_TYW2"/>
    <property type="match status" value="1"/>
</dbReference>
<dbReference type="GO" id="GO:0008175">
    <property type="term" value="F:tRNA methyltransferase activity"/>
    <property type="evidence" value="ECO:0007669"/>
    <property type="project" value="TreeGrafter"/>
</dbReference>
<evidence type="ECO:0000256" key="1">
    <source>
        <dbReference type="ARBA" id="ARBA00022490"/>
    </source>
</evidence>
<keyword evidence="3 7" id="KW-0808">Transferase</keyword>
<dbReference type="GO" id="GO:0002939">
    <property type="term" value="P:tRNA N1-guanine methylation"/>
    <property type="evidence" value="ECO:0007669"/>
    <property type="project" value="TreeGrafter"/>
</dbReference>
<keyword evidence="2 7" id="KW-0489">Methyltransferase</keyword>
<feature type="domain" description="SAM-dependent methyltransferase TRM5/TYW2-type" evidence="6">
    <location>
        <begin position="74"/>
        <end position="308"/>
    </location>
</feature>
<evidence type="ECO:0000313" key="8">
    <source>
        <dbReference type="Proteomes" id="UP000320766"/>
    </source>
</evidence>
<dbReference type="Gene3D" id="3.30.70.2580">
    <property type="match status" value="1"/>
</dbReference>
<evidence type="ECO:0000256" key="4">
    <source>
        <dbReference type="ARBA" id="ARBA00022691"/>
    </source>
</evidence>
<evidence type="ECO:0000313" key="7">
    <source>
        <dbReference type="EMBL" id="RZN70763.1"/>
    </source>
</evidence>
<evidence type="ECO:0000259" key="6">
    <source>
        <dbReference type="PROSITE" id="PS51684"/>
    </source>
</evidence>
<comment type="caution">
    <text evidence="7">The sequence shown here is derived from an EMBL/GenBank/DDBJ whole genome shotgun (WGS) entry which is preliminary data.</text>
</comment>
<keyword evidence="4" id="KW-0949">S-adenosyl-L-methionine</keyword>
<organism evidence="7 8">
    <name type="scientific">Candidatus Methanolliviera hydrocarbonicum</name>
    <dbReference type="NCBI Taxonomy" id="2491085"/>
    <lineage>
        <taxon>Archaea</taxon>
        <taxon>Methanobacteriati</taxon>
        <taxon>Methanobacteriota</taxon>
        <taxon>Candidatus Methanoliparia</taxon>
        <taxon>Candidatus Methanoliparales</taxon>
        <taxon>Candidatus Methanollivieraceae</taxon>
        <taxon>Candidatus Methanolliviera</taxon>
    </lineage>
</organism>
<keyword evidence="5" id="KW-0819">tRNA processing</keyword>
<protein>
    <submittedName>
        <fullName evidence="7">Class I SAM-dependent methyltransferase family protein</fullName>
    </submittedName>
</protein>
<evidence type="ECO:0000256" key="3">
    <source>
        <dbReference type="ARBA" id="ARBA00022679"/>
    </source>
</evidence>
<dbReference type="SUPFAM" id="SSF53335">
    <property type="entry name" value="S-adenosyl-L-methionine-dependent methyltransferases"/>
    <property type="match status" value="1"/>
</dbReference>
<keyword evidence="1" id="KW-0963">Cytoplasm</keyword>
<dbReference type="PANTHER" id="PTHR23245:SF36">
    <property type="entry name" value="TRNA (GUANINE(37)-N1)-METHYLTRANSFERASE"/>
    <property type="match status" value="1"/>
</dbReference>